<dbReference type="SUPFAM" id="SSF51735">
    <property type="entry name" value="NAD(P)-binding Rossmann-fold domains"/>
    <property type="match status" value="1"/>
</dbReference>
<dbReference type="InterPro" id="IPR005913">
    <property type="entry name" value="dTDP_dehydrorham_reduct"/>
</dbReference>
<proteinExistence type="inferred from homology"/>
<dbReference type="PANTHER" id="PTHR10491:SF4">
    <property type="entry name" value="METHIONINE ADENOSYLTRANSFERASE 2 SUBUNIT BETA"/>
    <property type="match status" value="1"/>
</dbReference>
<dbReference type="EMBL" id="JBHUHF010000001">
    <property type="protein sequence ID" value="MFD2026056.1"/>
    <property type="molecule type" value="Genomic_DNA"/>
</dbReference>
<reference evidence="5" key="1">
    <citation type="journal article" date="2019" name="Int. J. Syst. Evol. Microbiol.">
        <title>The Global Catalogue of Microorganisms (GCM) 10K type strain sequencing project: providing services to taxonomists for standard genome sequencing and annotation.</title>
        <authorList>
            <consortium name="The Broad Institute Genomics Platform"/>
            <consortium name="The Broad Institute Genome Sequencing Center for Infectious Disease"/>
            <person name="Wu L."/>
            <person name="Ma J."/>
        </authorList>
    </citation>
    <scope>NUCLEOTIDE SEQUENCE [LARGE SCALE GENOMIC DNA]</scope>
    <source>
        <strain evidence="5">CCM 7043</strain>
    </source>
</reference>
<comment type="function">
    <text evidence="2">Catalyzes the reduction of dTDP-6-deoxy-L-lyxo-4-hexulose to yield dTDP-L-rhamnose.</text>
</comment>
<keyword evidence="2 4" id="KW-0560">Oxidoreductase</keyword>
<evidence type="ECO:0000313" key="5">
    <source>
        <dbReference type="Proteomes" id="UP001597338"/>
    </source>
</evidence>
<dbReference type="EC" id="1.1.1.133" evidence="2"/>
<name>A0ABW4V5K0_9MICO</name>
<accession>A0ABW4V5K0</accession>
<dbReference type="CDD" id="cd05254">
    <property type="entry name" value="dTDP_HR_like_SDR_e"/>
    <property type="match status" value="1"/>
</dbReference>
<evidence type="ECO:0000256" key="1">
    <source>
        <dbReference type="ARBA" id="ARBA00010944"/>
    </source>
</evidence>
<evidence type="ECO:0000313" key="4">
    <source>
        <dbReference type="EMBL" id="MFD2026056.1"/>
    </source>
</evidence>
<comment type="similarity">
    <text evidence="1 2">Belongs to the dTDP-4-dehydrorhamnose reductase family.</text>
</comment>
<dbReference type="Gene3D" id="3.90.25.10">
    <property type="entry name" value="UDP-galactose 4-epimerase, domain 1"/>
    <property type="match status" value="1"/>
</dbReference>
<keyword evidence="5" id="KW-1185">Reference proteome</keyword>
<evidence type="ECO:0000259" key="3">
    <source>
        <dbReference type="Pfam" id="PF04321"/>
    </source>
</evidence>
<dbReference type="InterPro" id="IPR036291">
    <property type="entry name" value="NAD(P)-bd_dom_sf"/>
</dbReference>
<dbReference type="Gene3D" id="3.40.50.720">
    <property type="entry name" value="NAD(P)-binding Rossmann-like Domain"/>
    <property type="match status" value="1"/>
</dbReference>
<evidence type="ECO:0000256" key="2">
    <source>
        <dbReference type="RuleBase" id="RU364082"/>
    </source>
</evidence>
<comment type="caution">
    <text evidence="4">The sequence shown here is derived from an EMBL/GenBank/DDBJ whole genome shotgun (WGS) entry which is preliminary data.</text>
</comment>
<protein>
    <recommendedName>
        <fullName evidence="2">dTDP-4-dehydrorhamnose reductase</fullName>
        <ecNumber evidence="2">1.1.1.133</ecNumber>
    </recommendedName>
</protein>
<comment type="pathway">
    <text evidence="2">Carbohydrate biosynthesis; dTDP-L-rhamnose biosynthesis.</text>
</comment>
<sequence length="307" mass="31840">MTETPGVPEEHQPARWLVVGAAGMLGQDVVAAARAAGHDVTGIGRSDLDITDAATVSDVVAGHDVVVNCAAWTAVDDAETHEAEAFAVNAAGAANLARVTAAAGARLVHVSTDYVFDGRATEPYPEDAPVRPRSAYGRTKAAGEWAVRAEAPDAVVVRTAWLYGAGGRCFPRTIARVAGERDRLSVVDDQTGQPTWTADLAHLIVRLVGAKAPGGIYHGTSSGQVTWFGFAREVVAASGHTTPVDPTTSAAYQLPAPRPAYSVLGHDRLRAVGVEPIGDWAERWKVAAPAVLGLSVGAGQSSSSPSR</sequence>
<dbReference type="Proteomes" id="UP001597338">
    <property type="component" value="Unassembled WGS sequence"/>
</dbReference>
<organism evidence="4 5">
    <name type="scientific">Promicromonospora aerolata</name>
    <dbReference type="NCBI Taxonomy" id="195749"/>
    <lineage>
        <taxon>Bacteria</taxon>
        <taxon>Bacillati</taxon>
        <taxon>Actinomycetota</taxon>
        <taxon>Actinomycetes</taxon>
        <taxon>Micrococcales</taxon>
        <taxon>Promicromonosporaceae</taxon>
        <taxon>Promicromonospora</taxon>
    </lineage>
</organism>
<dbReference type="PANTHER" id="PTHR10491">
    <property type="entry name" value="DTDP-4-DEHYDRORHAMNOSE REDUCTASE"/>
    <property type="match status" value="1"/>
</dbReference>
<dbReference type="NCBIfam" id="TIGR01214">
    <property type="entry name" value="rmlD"/>
    <property type="match status" value="1"/>
</dbReference>
<feature type="domain" description="RmlD-like substrate binding" evidence="3">
    <location>
        <begin position="16"/>
        <end position="284"/>
    </location>
</feature>
<dbReference type="RefSeq" id="WP_377197920.1">
    <property type="nucleotide sequence ID" value="NZ_JBHUHF010000001.1"/>
</dbReference>
<dbReference type="Pfam" id="PF04321">
    <property type="entry name" value="RmlD_sub_bind"/>
    <property type="match status" value="1"/>
</dbReference>
<dbReference type="GO" id="GO:0008831">
    <property type="term" value="F:dTDP-4-dehydrorhamnose reductase activity"/>
    <property type="evidence" value="ECO:0007669"/>
    <property type="project" value="UniProtKB-EC"/>
</dbReference>
<dbReference type="InterPro" id="IPR029903">
    <property type="entry name" value="RmlD-like-bd"/>
</dbReference>
<keyword evidence="2" id="KW-0521">NADP</keyword>
<gene>
    <name evidence="4" type="primary">rfbD</name>
    <name evidence="4" type="ORF">ACFSL2_11110</name>
</gene>